<dbReference type="Ensembl" id="ENSCVAT00000009774.1">
    <property type="protein sequence ID" value="ENSCVAP00000003600.1"/>
    <property type="gene ID" value="ENSCVAG00000004964.1"/>
</dbReference>
<evidence type="ECO:0000256" key="2">
    <source>
        <dbReference type="RuleBase" id="RU361183"/>
    </source>
</evidence>
<organism evidence="5 6">
    <name type="scientific">Cyprinodon variegatus</name>
    <name type="common">Sheepshead minnow</name>
    <dbReference type="NCBI Taxonomy" id="28743"/>
    <lineage>
        <taxon>Eukaryota</taxon>
        <taxon>Metazoa</taxon>
        <taxon>Chordata</taxon>
        <taxon>Craniata</taxon>
        <taxon>Vertebrata</taxon>
        <taxon>Euteleostomi</taxon>
        <taxon>Actinopterygii</taxon>
        <taxon>Neopterygii</taxon>
        <taxon>Teleostei</taxon>
        <taxon>Neoteleostei</taxon>
        <taxon>Acanthomorphata</taxon>
        <taxon>Ovalentaria</taxon>
        <taxon>Atherinomorphae</taxon>
        <taxon>Cyprinodontiformes</taxon>
        <taxon>Cyprinodontidae</taxon>
        <taxon>Cyprinodon</taxon>
    </lineage>
</organism>
<dbReference type="Proteomes" id="UP000265020">
    <property type="component" value="Unassembled WGS sequence"/>
</dbReference>
<keyword evidence="1 2" id="KW-0378">Hydrolase</keyword>
<feature type="binding site" evidence="1">
    <location>
        <position position="174"/>
    </location>
    <ligand>
        <name>Zn(2+)</name>
        <dbReference type="ChEBI" id="CHEBI:29105"/>
        <note>catalytic</note>
    </ligand>
</feature>
<dbReference type="InterPro" id="IPR001506">
    <property type="entry name" value="Peptidase_M12A"/>
</dbReference>
<dbReference type="SUPFAM" id="SSF55486">
    <property type="entry name" value="Metalloproteases ('zincins'), catalytic domain"/>
    <property type="match status" value="1"/>
</dbReference>
<name>A0A3Q2FHU1_CYPVA</name>
<keyword evidence="1 2" id="KW-0482">Metalloprotease</keyword>
<dbReference type="SMART" id="SM00235">
    <property type="entry name" value="ZnMc"/>
    <property type="match status" value="1"/>
</dbReference>
<keyword evidence="6" id="KW-1185">Reference proteome</keyword>
<evidence type="ECO:0000256" key="1">
    <source>
        <dbReference type="PROSITE-ProRule" id="PRU01211"/>
    </source>
</evidence>
<dbReference type="EC" id="3.4.24.-" evidence="2"/>
<dbReference type="GO" id="GO:0008270">
    <property type="term" value="F:zinc ion binding"/>
    <property type="evidence" value="ECO:0007669"/>
    <property type="project" value="UniProtKB-UniRule"/>
</dbReference>
<evidence type="ECO:0000313" key="5">
    <source>
        <dbReference type="Ensembl" id="ENSCVAP00000003600.1"/>
    </source>
</evidence>
<comment type="caution">
    <text evidence="1">Lacks conserved residue(s) required for the propagation of feature annotation.</text>
</comment>
<evidence type="ECO:0000313" key="6">
    <source>
        <dbReference type="Proteomes" id="UP000265020"/>
    </source>
</evidence>
<feature type="binding site" evidence="1">
    <location>
        <position position="164"/>
    </location>
    <ligand>
        <name>Zn(2+)</name>
        <dbReference type="ChEBI" id="CHEBI:29105"/>
        <note>catalytic</note>
    </ligand>
</feature>
<dbReference type="PANTHER" id="PTHR10127">
    <property type="entry name" value="DISCOIDIN, CUB, EGF, LAMININ , AND ZINC METALLOPROTEASE DOMAIN CONTAINING"/>
    <property type="match status" value="1"/>
</dbReference>
<dbReference type="InterPro" id="IPR006026">
    <property type="entry name" value="Peptidase_Metallo"/>
</dbReference>
<keyword evidence="3" id="KW-0472">Membrane</keyword>
<feature type="active site" evidence="1">
    <location>
        <position position="165"/>
    </location>
</feature>
<dbReference type="PRINTS" id="PR00480">
    <property type="entry name" value="ASTACIN"/>
</dbReference>
<dbReference type="GeneTree" id="ENSGT00940000163716"/>
<feature type="binding site" evidence="1">
    <location>
        <position position="168"/>
    </location>
    <ligand>
        <name>Zn(2+)</name>
        <dbReference type="ChEBI" id="CHEBI:29105"/>
        <note>catalytic</note>
    </ligand>
</feature>
<keyword evidence="3" id="KW-0812">Transmembrane</keyword>
<feature type="transmembrane region" description="Helical" evidence="3">
    <location>
        <begin position="26"/>
        <end position="44"/>
    </location>
</feature>
<keyword evidence="1 2" id="KW-0479">Metal-binding</keyword>
<evidence type="ECO:0000256" key="3">
    <source>
        <dbReference type="SAM" id="Phobius"/>
    </source>
</evidence>
<dbReference type="GO" id="GO:0006508">
    <property type="term" value="P:proteolysis"/>
    <property type="evidence" value="ECO:0007669"/>
    <property type="project" value="UniProtKB-KW"/>
</dbReference>
<evidence type="ECO:0000259" key="4">
    <source>
        <dbReference type="PROSITE" id="PS51864"/>
    </source>
</evidence>
<keyword evidence="3" id="KW-1133">Transmembrane helix</keyword>
<accession>A0A3Q2FHU1</accession>
<dbReference type="Gene3D" id="3.40.390.10">
    <property type="entry name" value="Collagenase (Catalytic Domain)"/>
    <property type="match status" value="1"/>
</dbReference>
<keyword evidence="1 2" id="KW-0862">Zinc</keyword>
<dbReference type="InterPro" id="IPR024079">
    <property type="entry name" value="MetalloPept_cat_dom_sf"/>
</dbReference>
<dbReference type="GO" id="GO:0004222">
    <property type="term" value="F:metalloendopeptidase activity"/>
    <property type="evidence" value="ECO:0007669"/>
    <property type="project" value="UniProtKB-UniRule"/>
</dbReference>
<feature type="domain" description="Peptidase M12A" evidence="4">
    <location>
        <begin position="62"/>
        <end position="264"/>
    </location>
</feature>
<dbReference type="PANTHER" id="PTHR10127:SF899">
    <property type="entry name" value="ASTACIN-LIKE METALLOENDOPEPTIDASE-RELATED"/>
    <property type="match status" value="1"/>
</dbReference>
<dbReference type="AlphaFoldDB" id="A0A3Q2FHU1"/>
<keyword evidence="1 2" id="KW-0645">Protease</keyword>
<comment type="cofactor">
    <cofactor evidence="1 2">
        <name>Zn(2+)</name>
        <dbReference type="ChEBI" id="CHEBI:29105"/>
    </cofactor>
    <text evidence="1 2">Binds 1 zinc ion per subunit.</text>
</comment>
<reference evidence="5" key="1">
    <citation type="submission" date="2025-08" db="UniProtKB">
        <authorList>
            <consortium name="Ensembl"/>
        </authorList>
    </citation>
    <scope>IDENTIFICATION</scope>
</reference>
<reference evidence="5" key="2">
    <citation type="submission" date="2025-09" db="UniProtKB">
        <authorList>
            <consortium name="Ensembl"/>
        </authorList>
    </citation>
    <scope>IDENTIFICATION</scope>
</reference>
<protein>
    <recommendedName>
        <fullName evidence="2">Metalloendopeptidase</fullName>
        <ecNumber evidence="2">3.4.24.-</ecNumber>
    </recommendedName>
</protein>
<dbReference type="Pfam" id="PF01400">
    <property type="entry name" value="Astacin"/>
    <property type="match status" value="1"/>
</dbReference>
<proteinExistence type="predicted"/>
<sequence length="279" mass="32596">TIATNCIMLLLPLFRAQCLTLKGSLFLFFYLFLLSKILFLFAEIEMPVLHGDIAVADTTYKNAEPCTATEKGCKWPKEGRYVYVPYYISPDYTQEEQNIIIRGMRSFNQTTCIRFIPWNPSVRNYISFFTQPNSGCWSYLGRQKGVQHISLERGGCVRYSTVQHEILHALGFNHEQVRSDRDRYVRILFNNIKRKQQYNFQKKRTNNLETPYDFSSVMHYNKYAFSKNGLPTIEAKGDPAPAFGNARQMSTNDIIRVNKLYRCSKLKTYSTFYLLCEYV</sequence>
<dbReference type="PROSITE" id="PS51864">
    <property type="entry name" value="ASTACIN"/>
    <property type="match status" value="1"/>
</dbReference>